<accession>A0A7T8EQD2</accession>
<dbReference type="EMBL" id="MW366843">
    <property type="protein sequence ID" value="QQO90432.1"/>
    <property type="molecule type" value="Genomic_DNA"/>
</dbReference>
<evidence type="ECO:0000256" key="1">
    <source>
        <dbReference type="SAM" id="MobiDB-lite"/>
    </source>
</evidence>
<feature type="compositionally biased region" description="Acidic residues" evidence="1">
    <location>
        <begin position="112"/>
        <end position="133"/>
    </location>
</feature>
<proteinExistence type="predicted"/>
<feature type="compositionally biased region" description="Acidic residues" evidence="1">
    <location>
        <begin position="277"/>
        <end position="290"/>
    </location>
</feature>
<protein>
    <submittedName>
        <fullName evidence="2">Uncharacterized protein</fullName>
    </submittedName>
</protein>
<feature type="region of interest" description="Disordered" evidence="1">
    <location>
        <begin position="112"/>
        <end position="138"/>
    </location>
</feature>
<organism evidence="2 3">
    <name type="scientific">Erwinia phage pEa_SNUABM_5</name>
    <dbReference type="NCBI Taxonomy" id="2797313"/>
    <lineage>
        <taxon>Viruses</taxon>
        <taxon>Duplodnaviria</taxon>
        <taxon>Heunggongvirae</taxon>
        <taxon>Uroviricota</taxon>
        <taxon>Caudoviricetes</taxon>
        <taxon>Rivsvirus</taxon>
        <taxon>Rivsvirus SNUABM5</taxon>
    </lineage>
</organism>
<evidence type="ECO:0000313" key="3">
    <source>
        <dbReference type="Proteomes" id="UP000596123"/>
    </source>
</evidence>
<reference evidence="2 3" key="1">
    <citation type="submission" date="2020-12" db="EMBL/GenBank/DDBJ databases">
        <title>Complete genome sequence of Erwinia phage pEa_SNUABM_5.</title>
        <authorList>
            <person name="Kim S.G."/>
            <person name="Lee S.B."/>
            <person name="Kwon J."/>
            <person name="Park S.C."/>
        </authorList>
    </citation>
    <scope>NUCLEOTIDE SEQUENCE [LARGE SCALE GENOMIC DNA]</scope>
</reference>
<keyword evidence="3" id="KW-1185">Reference proteome</keyword>
<dbReference type="Proteomes" id="UP000596123">
    <property type="component" value="Segment"/>
</dbReference>
<feature type="region of interest" description="Disordered" evidence="1">
    <location>
        <begin position="270"/>
        <end position="290"/>
    </location>
</feature>
<sequence length="290" mass="33210">MRPNDKAQFDNHEVNADGVMLEILRVFGDCAEMLIVCDEEQLRDLLVQFGTSYNNIEDSNRLELLYLLSKKVNDQDDALRVGAFYTKEFGACEDDEVLLHLCEGLIDYVALNDDEEESDEEEDDLDEDEEDQTTCDSCGNEFDSVGRCSCATSYDFEQDHEEDSAMIKPKETSEVLAVNYTNAVNALRDDVVLPMIPYIISTEGADIHVHTAEQVRLWLQQATQRDLEHMLHHIVAPDEDLREHEVIPQNPNMFSTKHMVLLEILNELHPQDPPEQHDDDADDEDFAFKN</sequence>
<evidence type="ECO:0000313" key="2">
    <source>
        <dbReference type="EMBL" id="QQO90432.1"/>
    </source>
</evidence>
<name>A0A7T8EQD2_9CAUD</name>
<gene>
    <name evidence="2" type="ORF">pEaSNUABM5_00290</name>
</gene>